<dbReference type="AlphaFoldDB" id="A0A7J6DZ68"/>
<proteinExistence type="predicted"/>
<gene>
    <name evidence="2" type="ORF">F8388_024787</name>
</gene>
<dbReference type="EMBL" id="JAATIP010000336">
    <property type="protein sequence ID" value="KAF4351455.1"/>
    <property type="molecule type" value="Genomic_DNA"/>
</dbReference>
<sequence>MAPRKSNNITPKSSNQVSSTYSCSSNKGRVMKDSTQLHSATKSIVKSDKGKATTSFKKSFTADEFVDKTTGRLGFKEEASFTRTDKYNNKNDGFAHEFETQVKFKHVAYPNNNKPSTTTKADNNNYQITYYDDYYYC</sequence>
<dbReference type="PROSITE" id="PS51257">
    <property type="entry name" value="PROKAR_LIPOPROTEIN"/>
    <property type="match status" value="1"/>
</dbReference>
<dbReference type="Proteomes" id="UP000525078">
    <property type="component" value="Unassembled WGS sequence"/>
</dbReference>
<evidence type="ECO:0000256" key="1">
    <source>
        <dbReference type="SAM" id="MobiDB-lite"/>
    </source>
</evidence>
<reference evidence="2 3" key="1">
    <citation type="journal article" date="2020" name="bioRxiv">
        <title>Sequence and annotation of 42 cannabis genomes reveals extensive copy number variation in cannabinoid synthesis and pathogen resistance genes.</title>
        <authorList>
            <person name="Mckernan K.J."/>
            <person name="Helbert Y."/>
            <person name="Kane L.T."/>
            <person name="Ebling H."/>
            <person name="Zhang L."/>
            <person name="Liu B."/>
            <person name="Eaton Z."/>
            <person name="Mclaughlin S."/>
            <person name="Kingan S."/>
            <person name="Baybayan P."/>
            <person name="Concepcion G."/>
            <person name="Jordan M."/>
            <person name="Riva A."/>
            <person name="Barbazuk W."/>
            <person name="Harkins T."/>
        </authorList>
    </citation>
    <scope>NUCLEOTIDE SEQUENCE [LARGE SCALE GENOMIC DNA]</scope>
    <source>
        <strain evidence="3">cv. Jamaican Lion 4</strain>
        <tissue evidence="2">Leaf</tissue>
    </source>
</reference>
<comment type="caution">
    <text evidence="2">The sequence shown here is derived from an EMBL/GenBank/DDBJ whole genome shotgun (WGS) entry which is preliminary data.</text>
</comment>
<organism evidence="2 3">
    <name type="scientific">Cannabis sativa</name>
    <name type="common">Hemp</name>
    <name type="synonym">Marijuana</name>
    <dbReference type="NCBI Taxonomy" id="3483"/>
    <lineage>
        <taxon>Eukaryota</taxon>
        <taxon>Viridiplantae</taxon>
        <taxon>Streptophyta</taxon>
        <taxon>Embryophyta</taxon>
        <taxon>Tracheophyta</taxon>
        <taxon>Spermatophyta</taxon>
        <taxon>Magnoliopsida</taxon>
        <taxon>eudicotyledons</taxon>
        <taxon>Gunneridae</taxon>
        <taxon>Pentapetalae</taxon>
        <taxon>rosids</taxon>
        <taxon>fabids</taxon>
        <taxon>Rosales</taxon>
        <taxon>Cannabaceae</taxon>
        <taxon>Cannabis</taxon>
    </lineage>
</organism>
<evidence type="ECO:0000313" key="2">
    <source>
        <dbReference type="EMBL" id="KAF4351455.1"/>
    </source>
</evidence>
<name>A0A7J6DZ68_CANSA</name>
<feature type="region of interest" description="Disordered" evidence="1">
    <location>
        <begin position="1"/>
        <end position="44"/>
    </location>
</feature>
<evidence type="ECO:0000313" key="3">
    <source>
        <dbReference type="Proteomes" id="UP000525078"/>
    </source>
</evidence>
<accession>A0A7J6DZ68</accession>
<protein>
    <submittedName>
        <fullName evidence="2">Uncharacterized protein</fullName>
    </submittedName>
</protein>